<keyword evidence="1" id="KW-0812">Transmembrane</keyword>
<evidence type="ECO:0000313" key="3">
    <source>
        <dbReference type="Proteomes" id="UP000231501"/>
    </source>
</evidence>
<feature type="transmembrane region" description="Helical" evidence="1">
    <location>
        <begin position="93"/>
        <end position="120"/>
    </location>
</feature>
<protein>
    <submittedName>
        <fullName evidence="2">DUF3429 domain-containing protein</fullName>
    </submittedName>
</protein>
<evidence type="ECO:0000256" key="1">
    <source>
        <dbReference type="SAM" id="Phobius"/>
    </source>
</evidence>
<comment type="caution">
    <text evidence="2">The sequence shown here is derived from an EMBL/GenBank/DDBJ whole genome shotgun (WGS) entry which is preliminary data.</text>
</comment>
<dbReference type="Pfam" id="PF11911">
    <property type="entry name" value="DUF3429"/>
    <property type="match status" value="1"/>
</dbReference>
<dbReference type="PANTHER" id="PTHR15887">
    <property type="entry name" value="TRANSMEMBRANE PROTEIN 69"/>
    <property type="match status" value="1"/>
</dbReference>
<dbReference type="EMBL" id="PEOG01000005">
    <property type="protein sequence ID" value="PIM55131.1"/>
    <property type="molecule type" value="Genomic_DNA"/>
</dbReference>
<dbReference type="InterPro" id="IPR021836">
    <property type="entry name" value="DUF3429"/>
</dbReference>
<reference evidence="2 3" key="1">
    <citation type="submission" date="2017-11" db="EMBL/GenBank/DDBJ databases">
        <title>Draft genome sequence of Mitsuaria sp. HWN-4.</title>
        <authorList>
            <person name="Gundlapally S.R."/>
        </authorList>
    </citation>
    <scope>NUCLEOTIDE SEQUENCE [LARGE SCALE GENOMIC DNA]</scope>
    <source>
        <strain evidence="2 3">HWN-4</strain>
    </source>
</reference>
<name>A0A2G9CFC0_9BURK</name>
<keyword evidence="3" id="KW-1185">Reference proteome</keyword>
<gene>
    <name evidence="2" type="ORF">CS062_00950</name>
</gene>
<proteinExistence type="predicted"/>
<feature type="transmembrane region" description="Helical" evidence="1">
    <location>
        <begin position="25"/>
        <end position="43"/>
    </location>
</feature>
<sequence>MNDRTAHSAPAHAGSAAVNPIALRLGYAGLIPFVLGAALVWLVRADAHPYVTDGLSRYAAIVISFLGAIHWGLGFRQTIPSPAPFIWGVVPALLAWIASTMPPYAGLVIEGFLLIGCYVADRKLYPSLGASAWLTLRFRLSAIAALSCFIAAQGT</sequence>
<keyword evidence="1" id="KW-0472">Membrane</keyword>
<feature type="transmembrane region" description="Helical" evidence="1">
    <location>
        <begin position="132"/>
        <end position="152"/>
    </location>
</feature>
<dbReference type="Proteomes" id="UP000231501">
    <property type="component" value="Unassembled WGS sequence"/>
</dbReference>
<dbReference type="OrthoDB" id="8591832at2"/>
<organism evidence="2 3">
    <name type="scientific">Roseateles chitinivorans</name>
    <dbReference type="NCBI Taxonomy" id="2917965"/>
    <lineage>
        <taxon>Bacteria</taxon>
        <taxon>Pseudomonadati</taxon>
        <taxon>Pseudomonadota</taxon>
        <taxon>Betaproteobacteria</taxon>
        <taxon>Burkholderiales</taxon>
        <taxon>Sphaerotilaceae</taxon>
        <taxon>Roseateles</taxon>
    </lineage>
</organism>
<feature type="transmembrane region" description="Helical" evidence="1">
    <location>
        <begin position="55"/>
        <end position="73"/>
    </location>
</feature>
<accession>A0A2G9CFC0</accession>
<dbReference type="PANTHER" id="PTHR15887:SF1">
    <property type="entry name" value="TRANSMEMBRANE PROTEIN 69"/>
    <property type="match status" value="1"/>
</dbReference>
<keyword evidence="1" id="KW-1133">Transmembrane helix</keyword>
<dbReference type="AlphaFoldDB" id="A0A2G9CFC0"/>
<dbReference type="RefSeq" id="WP_099859604.1">
    <property type="nucleotide sequence ID" value="NZ_PEOG01000005.1"/>
</dbReference>
<evidence type="ECO:0000313" key="2">
    <source>
        <dbReference type="EMBL" id="PIM55131.1"/>
    </source>
</evidence>